<organism evidence="1">
    <name type="scientific">Mesocestoides corti</name>
    <name type="common">Flatworm</name>
    <dbReference type="NCBI Taxonomy" id="53468"/>
    <lineage>
        <taxon>Eukaryota</taxon>
        <taxon>Metazoa</taxon>
        <taxon>Spiralia</taxon>
        <taxon>Lophotrochozoa</taxon>
        <taxon>Platyhelminthes</taxon>
        <taxon>Cestoda</taxon>
        <taxon>Eucestoda</taxon>
        <taxon>Cyclophyllidea</taxon>
        <taxon>Mesocestoididae</taxon>
        <taxon>Mesocestoides</taxon>
    </lineage>
</organism>
<reference evidence="1" key="1">
    <citation type="submission" date="2019-11" db="UniProtKB">
        <authorList>
            <consortium name="WormBaseParasite"/>
        </authorList>
    </citation>
    <scope>IDENTIFICATION</scope>
</reference>
<accession>A0A5K3G5D6</accession>
<dbReference type="WBParaSite" id="MCU_013466-RA">
    <property type="protein sequence ID" value="MCU_013466-RA"/>
    <property type="gene ID" value="MCU_013466"/>
</dbReference>
<sequence length="71" mass="7825">MAHMAGVTPSVNGCNPGRVSRFCPRIVVAGDQAMEWNFFCLIETLLGPTASVSLLRVKYRQNISYTAFAEM</sequence>
<evidence type="ECO:0000313" key="1">
    <source>
        <dbReference type="WBParaSite" id="MCU_013466-RA"/>
    </source>
</evidence>
<dbReference type="AlphaFoldDB" id="A0A5K3G5D6"/>
<proteinExistence type="predicted"/>
<name>A0A5K3G5D6_MESCO</name>
<protein>
    <submittedName>
        <fullName evidence="1">Transcriptional regulator</fullName>
    </submittedName>
</protein>